<comment type="caution">
    <text evidence="1">The sequence shown here is derived from an EMBL/GenBank/DDBJ whole genome shotgun (WGS) entry which is preliminary data.</text>
</comment>
<dbReference type="Proteomes" id="UP000285060">
    <property type="component" value="Unassembled WGS sequence"/>
</dbReference>
<organism evidence="1 2">
    <name type="scientific">Aphanomyces invadans</name>
    <dbReference type="NCBI Taxonomy" id="157072"/>
    <lineage>
        <taxon>Eukaryota</taxon>
        <taxon>Sar</taxon>
        <taxon>Stramenopiles</taxon>
        <taxon>Oomycota</taxon>
        <taxon>Saprolegniomycetes</taxon>
        <taxon>Saprolegniales</taxon>
        <taxon>Verrucalvaceae</taxon>
        <taxon>Aphanomyces</taxon>
    </lineage>
</organism>
<dbReference type="AlphaFoldDB" id="A0A3R6W1K7"/>
<reference evidence="1 2" key="1">
    <citation type="submission" date="2018-08" db="EMBL/GenBank/DDBJ databases">
        <title>Aphanomyces genome sequencing and annotation.</title>
        <authorList>
            <person name="Minardi D."/>
            <person name="Oidtmann B."/>
            <person name="Van Der Giezen M."/>
            <person name="Studholme D.J."/>
        </authorList>
    </citation>
    <scope>NUCLEOTIDE SEQUENCE [LARGE SCALE GENOMIC DNA]</scope>
    <source>
        <strain evidence="1 2">NJM0002</strain>
    </source>
</reference>
<name>A0A3R6W1K7_9STRA</name>
<evidence type="ECO:0000313" key="2">
    <source>
        <dbReference type="Proteomes" id="UP000285060"/>
    </source>
</evidence>
<dbReference type="VEuPathDB" id="FungiDB:H310_10828"/>
<gene>
    <name evidence="1" type="ORF">DYB32_002069</name>
</gene>
<sequence>MADSTRVIEKPKTKRPKRLAYNRAKQQEYRLRIKDAIATCQAQVVQLEAELRRVASIPAPSRIRVPTLSWQDVAEALADSVDDVQTDYASLVRERDARQELLRQMLSFVEIHHHVGRSALSGTDRNWTNVTLLTHAASRRLGMEWITGHLYHNTERMLARFAFPPPLDAVDDCVVDASDLDCMQYAMRYQREIRAPLDATAALIRTLERQGDPIDAHLWPADGSARIVLDEVAGGASTNLRVLSVHSHHFYTDTGQFLPLADEAKLWRSLLDSATPAHLQWPRYIQHMTAVARSFTQRLFANLETKRPTLPR</sequence>
<keyword evidence="2" id="KW-1185">Reference proteome</keyword>
<accession>A0A3R6W1K7</accession>
<evidence type="ECO:0008006" key="3">
    <source>
        <dbReference type="Google" id="ProtNLM"/>
    </source>
</evidence>
<proteinExistence type="predicted"/>
<evidence type="ECO:0000313" key="1">
    <source>
        <dbReference type="EMBL" id="RHY32969.1"/>
    </source>
</evidence>
<dbReference type="EMBL" id="QUSY01000102">
    <property type="protein sequence ID" value="RHY32969.1"/>
    <property type="molecule type" value="Genomic_DNA"/>
</dbReference>
<protein>
    <recommendedName>
        <fullName evidence="3">BZIP domain-containing protein</fullName>
    </recommendedName>
</protein>